<dbReference type="SUPFAM" id="SSF52540">
    <property type="entry name" value="P-loop containing nucleoside triphosphate hydrolases"/>
    <property type="match status" value="1"/>
</dbReference>
<evidence type="ECO:0000256" key="2">
    <source>
        <dbReference type="SAM" id="MobiDB-lite"/>
    </source>
</evidence>
<feature type="domain" description="(+)RNA virus helicase C-terminal" evidence="3">
    <location>
        <begin position="290"/>
        <end position="496"/>
    </location>
</feature>
<feature type="compositionally biased region" description="Polar residues" evidence="2">
    <location>
        <begin position="951"/>
        <end position="973"/>
    </location>
</feature>
<dbReference type="Gene3D" id="3.40.50.300">
    <property type="entry name" value="P-loop containing nucleotide triphosphate hydrolases"/>
    <property type="match status" value="2"/>
</dbReference>
<evidence type="ECO:0000313" key="5">
    <source>
        <dbReference type="Proteomes" id="UP000755654"/>
    </source>
</evidence>
<dbReference type="InterPro" id="IPR027417">
    <property type="entry name" value="P-loop_NTPase"/>
</dbReference>
<evidence type="ECO:0000256" key="1">
    <source>
        <dbReference type="PROSITE-ProRule" id="PRU00023"/>
    </source>
</evidence>
<dbReference type="InterPro" id="IPR000212">
    <property type="entry name" value="DNA_helicase_UvrD/REP"/>
</dbReference>
<proteinExistence type="predicted"/>
<name>A0ABS6A170_9PROT</name>
<dbReference type="Proteomes" id="UP000755654">
    <property type="component" value="Unassembled WGS sequence"/>
</dbReference>
<keyword evidence="1" id="KW-0040">ANK repeat</keyword>
<dbReference type="SUPFAM" id="SSF48403">
    <property type="entry name" value="Ankyrin repeat"/>
    <property type="match status" value="1"/>
</dbReference>
<feature type="region of interest" description="Disordered" evidence="2">
    <location>
        <begin position="939"/>
        <end position="1037"/>
    </location>
</feature>
<feature type="repeat" description="ANK" evidence="1">
    <location>
        <begin position="718"/>
        <end position="750"/>
    </location>
</feature>
<evidence type="ECO:0000259" key="3">
    <source>
        <dbReference type="Pfam" id="PF01443"/>
    </source>
</evidence>
<feature type="compositionally biased region" description="Polar residues" evidence="2">
    <location>
        <begin position="998"/>
        <end position="1008"/>
    </location>
</feature>
<dbReference type="Pfam" id="PF00023">
    <property type="entry name" value="Ank"/>
    <property type="match status" value="1"/>
</dbReference>
<dbReference type="InterPro" id="IPR002110">
    <property type="entry name" value="Ankyrin_rpt"/>
</dbReference>
<dbReference type="Gene3D" id="1.25.40.20">
    <property type="entry name" value="Ankyrin repeat-containing domain"/>
    <property type="match status" value="1"/>
</dbReference>
<organism evidence="4 5">
    <name type="scientific">Acidithiobacillus sulfurivorans</name>
    <dbReference type="NCBI Taxonomy" id="1958756"/>
    <lineage>
        <taxon>Bacteria</taxon>
        <taxon>Pseudomonadati</taxon>
        <taxon>Pseudomonadota</taxon>
        <taxon>Acidithiobacillia</taxon>
        <taxon>Acidithiobacillales</taxon>
        <taxon>Acidithiobacillaceae</taxon>
        <taxon>Acidithiobacillus</taxon>
    </lineage>
</organism>
<dbReference type="InterPro" id="IPR027351">
    <property type="entry name" value="(+)RNA_virus_helicase_core_dom"/>
</dbReference>
<sequence length="1037" mass="117611">MNRPLRILTYTGFSAHGVERSYAKVAEALTQGDFRGAQVKKLQHVTYGKLYRARLNDADRLLFSLVRHEEETALLMLEVIRQHNYAGSRFLRVAEVLSEKIQEADLNEARKGAAPLRYLPESRTAIHILDKPLSFDDTQAALFAAPAPLILVGGAGSGKTALLLEKLKTIPEDVLYITHSAYLAEHAKELFYAHDFVREDQEVAFLSYREYLETWRIPSGREAQWRDFAQWFARIRQNYKGIEAHQAFEEIRGVIAARAEGIMDVATYRQLGIRQSIFTPGQRDQVYELFVRYQDWLSRTGLYDLNLVAQAWKPLVSPRYDFVVIDEVQDLTPVQLSLILAALRTPGAFVLGGDANQIVHPNFFSWAQIKSLFWADPRMTSGQDLQVLTHNFRNGRKVTGMANRLLEIKQQRFGSIDRESNFLVDPVGDSAGQIRLLDAKPSALQALNRQISQSTQYAVLVLREEDKAAARAVFSTPLLFSVQEAKGLEYPHIVLYRFLSDHRAPFATLCEGVSKVGLGAETLTFRRAKDKGDKSLEVYKFFVNALYVAITRAVESVLLVESDDQHPLLDLLDICSGGEEGVQVQASSREDWQKEARKLELQGKAEQAEAIRSRILQDQTPPWPVFNARGVEELTRKIFIDQVVGNKWRQQLFEYAAFYDAPELSERLAVEGRFKPAGHFLAQRPRIVTNRLAAYSRRQFHEVWADCDRYGLEHRTPMNQTPLMAAARAGNVPLVEALLEKGARRDATDHLGRNAAHLALREAFAHPQFAQNALPALWTVLAPLSLDLRIGDRLVRLERHQAEYFLVQSIWALIPITPVEDLLMLGFNREVIEHAWEFLPEAVLPTFRKKRNYISAILARNEVQRDYAYNRHLFLRVASGVYLLQPDLFLRDPEQDGQWQHWTHAHNLSFLEQHFPIGKAVLNRVLTIAQAPLDDSLASMRPIKNRKPTRTSRANPDSASSKTTPKSQGQNIPKVSGKEALKRLIKMVNQVQDDPHPQKTSSNTQHAGTQAKRKTKKPASPDSEQLPLFEEGDDSSG</sequence>
<dbReference type="EMBL" id="JAAOMP010000136">
    <property type="protein sequence ID" value="MBU2761015.1"/>
    <property type="molecule type" value="Genomic_DNA"/>
</dbReference>
<gene>
    <name evidence="4" type="ORF">HAP95_12805</name>
</gene>
<keyword evidence="5" id="KW-1185">Reference proteome</keyword>
<dbReference type="InterPro" id="IPR036770">
    <property type="entry name" value="Ankyrin_rpt-contain_sf"/>
</dbReference>
<dbReference type="Pfam" id="PF01443">
    <property type="entry name" value="Viral_helicase1"/>
    <property type="match status" value="1"/>
</dbReference>
<comment type="caution">
    <text evidence="4">The sequence shown here is derived from an EMBL/GenBank/DDBJ whole genome shotgun (WGS) entry which is preliminary data.</text>
</comment>
<dbReference type="RefSeq" id="WP_215884564.1">
    <property type="nucleotide sequence ID" value="NZ_JAAOMP010000136.1"/>
</dbReference>
<dbReference type="PANTHER" id="PTHR11070">
    <property type="entry name" value="UVRD / RECB / PCRA DNA HELICASE FAMILY MEMBER"/>
    <property type="match status" value="1"/>
</dbReference>
<dbReference type="PROSITE" id="PS50297">
    <property type="entry name" value="ANK_REP_REGION"/>
    <property type="match status" value="1"/>
</dbReference>
<reference evidence="4 5" key="1">
    <citation type="journal article" date="2021" name="ISME J.">
        <title>Genomic evolution of the class Acidithiobacillia: deep-branching Proteobacteria living in extreme acidic conditions.</title>
        <authorList>
            <person name="Moya-Beltran A."/>
            <person name="Beard S."/>
            <person name="Rojas-Villalobos C."/>
            <person name="Issotta F."/>
            <person name="Gallardo Y."/>
            <person name="Ulloa R."/>
            <person name="Giaveno A."/>
            <person name="Degli Esposti M."/>
            <person name="Johnson D.B."/>
            <person name="Quatrini R."/>
        </authorList>
    </citation>
    <scope>NUCLEOTIDE SEQUENCE [LARGE SCALE GENOMIC DNA]</scope>
    <source>
        <strain evidence="4 5">RW2</strain>
    </source>
</reference>
<evidence type="ECO:0000313" key="4">
    <source>
        <dbReference type="EMBL" id="MBU2761015.1"/>
    </source>
</evidence>
<dbReference type="PROSITE" id="PS50088">
    <property type="entry name" value="ANK_REPEAT"/>
    <property type="match status" value="1"/>
</dbReference>
<protein>
    <recommendedName>
        <fullName evidence="3">(+)RNA virus helicase C-terminal domain-containing protein</fullName>
    </recommendedName>
</protein>
<accession>A0ABS6A170</accession>